<dbReference type="GO" id="GO:0000270">
    <property type="term" value="P:peptidoglycan metabolic process"/>
    <property type="evidence" value="ECO:0007669"/>
    <property type="project" value="TreeGrafter"/>
</dbReference>
<reference evidence="3" key="1">
    <citation type="submission" date="2016-02" db="EMBL/GenBank/DDBJ databases">
        <authorList>
            <person name="Kaur G."/>
            <person name="Nair G.R."/>
            <person name="Mayilraj S."/>
        </authorList>
    </citation>
    <scope>NUCLEOTIDE SEQUENCE [LARGE SCALE GENOMIC DNA]</scope>
    <source>
        <strain evidence="3">GA-15</strain>
    </source>
</reference>
<dbReference type="InterPro" id="IPR051599">
    <property type="entry name" value="Cell_Envelope_Assoc"/>
</dbReference>
<dbReference type="EMBL" id="LSTQ01000024">
    <property type="protein sequence ID" value="OAH26057.1"/>
    <property type="molecule type" value="Genomic_DNA"/>
</dbReference>
<dbReference type="GO" id="GO:0043164">
    <property type="term" value="P:Gram-negative-bacterium-type cell wall biogenesis"/>
    <property type="evidence" value="ECO:0007669"/>
    <property type="project" value="TreeGrafter"/>
</dbReference>
<dbReference type="CDD" id="cd06259">
    <property type="entry name" value="YdcF-like"/>
    <property type="match status" value="1"/>
</dbReference>
<gene>
    <name evidence="2" type="ORF">AYJ05_01005</name>
</gene>
<dbReference type="Pfam" id="PF02698">
    <property type="entry name" value="DUF218"/>
    <property type="match status" value="1"/>
</dbReference>
<dbReference type="InterPro" id="IPR014729">
    <property type="entry name" value="Rossmann-like_a/b/a_fold"/>
</dbReference>
<protein>
    <recommendedName>
        <fullName evidence="1">DUF218 domain-containing protein</fullName>
    </recommendedName>
</protein>
<dbReference type="Proteomes" id="UP000076947">
    <property type="component" value="Unassembled WGS sequence"/>
</dbReference>
<feature type="domain" description="DUF218" evidence="1">
    <location>
        <begin position="5"/>
        <end position="131"/>
    </location>
</feature>
<dbReference type="InterPro" id="IPR003848">
    <property type="entry name" value="DUF218"/>
</dbReference>
<dbReference type="RefSeq" id="WP_066840353.1">
    <property type="nucleotide sequence ID" value="NZ_CAJUDP010000004.1"/>
</dbReference>
<accession>A0A177IB66</accession>
<evidence type="ECO:0000313" key="2">
    <source>
        <dbReference type="EMBL" id="OAH26057.1"/>
    </source>
</evidence>
<dbReference type="GO" id="GO:0005886">
    <property type="term" value="C:plasma membrane"/>
    <property type="evidence" value="ECO:0007669"/>
    <property type="project" value="TreeGrafter"/>
</dbReference>
<evidence type="ECO:0000313" key="3">
    <source>
        <dbReference type="Proteomes" id="UP000076947"/>
    </source>
</evidence>
<name>A0A177IB66_9CORY</name>
<comment type="caution">
    <text evidence="2">The sequence shown here is derived from an EMBL/GenBank/DDBJ whole genome shotgun (WGS) entry which is preliminary data.</text>
</comment>
<keyword evidence="3" id="KW-1185">Reference proteome</keyword>
<dbReference type="PANTHER" id="PTHR30336:SF4">
    <property type="entry name" value="ENVELOPE BIOGENESIS FACTOR ELYC"/>
    <property type="match status" value="1"/>
</dbReference>
<organism evidence="2 3">
    <name type="scientific">Corynebacterium stationis</name>
    <dbReference type="NCBI Taxonomy" id="1705"/>
    <lineage>
        <taxon>Bacteria</taxon>
        <taxon>Bacillati</taxon>
        <taxon>Actinomycetota</taxon>
        <taxon>Actinomycetes</taxon>
        <taxon>Mycobacteriales</taxon>
        <taxon>Corynebacteriaceae</taxon>
        <taxon>Corynebacterium</taxon>
    </lineage>
</organism>
<dbReference type="Gene3D" id="3.40.50.620">
    <property type="entry name" value="HUPs"/>
    <property type="match status" value="1"/>
</dbReference>
<evidence type="ECO:0000259" key="1">
    <source>
        <dbReference type="Pfam" id="PF02698"/>
    </source>
</evidence>
<dbReference type="AlphaFoldDB" id="A0A177IB66"/>
<proteinExistence type="predicted"/>
<dbReference type="OrthoDB" id="4416534at2"/>
<dbReference type="STRING" id="1705.CA21670_02515"/>
<dbReference type="PANTHER" id="PTHR30336">
    <property type="entry name" value="INNER MEMBRANE PROTEIN, PROBABLE PERMEASE"/>
    <property type="match status" value="1"/>
</dbReference>
<sequence length="155" mass="17107">MHHADPIVVLGSRVTNGQPGALLVSRLNKTLKLAATMPDSAVIVSGCGEAAAMARYLIAHGLEPARIVQEPAATSTNENLENCFAVVENATALHVVTNEFHSLRTRLWAWHLNIPIKMHVALTPVKHRLRNYSREILATPHSAARIAWRKIRARF</sequence>